<gene>
    <name evidence="2" type="ORF">KDX31_11435</name>
</gene>
<name>A0ABY5GQH0_9GAMM</name>
<organism evidence="2 3">
    <name type="scientific">Amphritea atlantica</name>
    <dbReference type="NCBI Taxonomy" id="355243"/>
    <lineage>
        <taxon>Bacteria</taxon>
        <taxon>Pseudomonadati</taxon>
        <taxon>Pseudomonadota</taxon>
        <taxon>Gammaproteobacteria</taxon>
        <taxon>Oceanospirillales</taxon>
        <taxon>Oceanospirillaceae</taxon>
        <taxon>Amphritea</taxon>
    </lineage>
</organism>
<protein>
    <recommendedName>
        <fullName evidence="1">Nucleotide modification associated domain-containing protein</fullName>
    </recommendedName>
</protein>
<dbReference type="Pfam" id="PF18754">
    <property type="entry name" value="Nmad3"/>
    <property type="match status" value="1"/>
</dbReference>
<evidence type="ECO:0000313" key="3">
    <source>
        <dbReference type="Proteomes" id="UP001059950"/>
    </source>
</evidence>
<reference evidence="2" key="1">
    <citation type="submission" date="2021-04" db="EMBL/GenBank/DDBJ databases">
        <title>Oceanospirillales bacteria with DddD are important DMSP degraders in coastal seawater.</title>
        <authorList>
            <person name="Liu J."/>
        </authorList>
    </citation>
    <scope>NUCLEOTIDE SEQUENCE</scope>
    <source>
        <strain evidence="2">GY6</strain>
    </source>
</reference>
<accession>A0ABY5GQH0</accession>
<evidence type="ECO:0000313" key="2">
    <source>
        <dbReference type="EMBL" id="UTW01973.1"/>
    </source>
</evidence>
<dbReference type="InterPro" id="IPR041135">
    <property type="entry name" value="Nmad3"/>
</dbReference>
<dbReference type="EMBL" id="CP073344">
    <property type="protein sequence ID" value="UTW01973.1"/>
    <property type="molecule type" value="Genomic_DNA"/>
</dbReference>
<keyword evidence="3" id="KW-1185">Reference proteome</keyword>
<evidence type="ECO:0000259" key="1">
    <source>
        <dbReference type="Pfam" id="PF18754"/>
    </source>
</evidence>
<feature type="domain" description="Nucleotide modification associated" evidence="1">
    <location>
        <begin position="2"/>
        <end position="263"/>
    </location>
</feature>
<dbReference type="Proteomes" id="UP001059950">
    <property type="component" value="Chromosome"/>
</dbReference>
<sequence>MRIIFSRKGFDSSSGGCPSPVLPDGRLLSLPIPDVRSKIRYRDLQIEGINPGRLVSQLTRSKVNSSSGAHLDPDLLNGHLPRLAGWRPLLGQTGSAQGHLSKQGIQPGDLFLFFGLFREAEIYQRRWRFIPGTAARHLLWGWLQIDEIVHVDSLTPGEQPWLNYHPHLHGEPDSNNTLYLARQSLSLPGLNHIAGSGVFEQFDPRLQLTQPGSDKPSVWQLPSWFYPADRQPLSYHHRAERWQINPSHCLLQAVARGQEFVLQADHYPQSAEWVAQLLMPS</sequence>
<proteinExistence type="predicted"/>